<reference evidence="3 4" key="1">
    <citation type="submission" date="2024-01" db="EMBL/GenBank/DDBJ databases">
        <title>The complete chloroplast genome sequence of Lithospermum erythrorhizon: insights into the phylogenetic relationship among Boraginaceae species and the maternal lineages of purple gromwells.</title>
        <authorList>
            <person name="Okada T."/>
            <person name="Watanabe K."/>
        </authorList>
    </citation>
    <scope>NUCLEOTIDE SEQUENCE [LARGE SCALE GENOMIC DNA]</scope>
</reference>
<dbReference type="EMBL" id="BAABME010018036">
    <property type="protein sequence ID" value="GAA0152332.1"/>
    <property type="molecule type" value="Genomic_DNA"/>
</dbReference>
<name>A0AAV3PKP4_LITER</name>
<evidence type="ECO:0000259" key="2">
    <source>
        <dbReference type="Pfam" id="PF00078"/>
    </source>
</evidence>
<dbReference type="InterPro" id="IPR043128">
    <property type="entry name" value="Rev_trsase/Diguanyl_cyclase"/>
</dbReference>
<evidence type="ECO:0000313" key="4">
    <source>
        <dbReference type="Proteomes" id="UP001454036"/>
    </source>
</evidence>
<dbReference type="Proteomes" id="UP001454036">
    <property type="component" value="Unassembled WGS sequence"/>
</dbReference>
<feature type="compositionally biased region" description="Polar residues" evidence="1">
    <location>
        <begin position="83"/>
        <end position="95"/>
    </location>
</feature>
<organism evidence="3 4">
    <name type="scientific">Lithospermum erythrorhizon</name>
    <name type="common">Purple gromwell</name>
    <name type="synonym">Lithospermum officinale var. erythrorhizon</name>
    <dbReference type="NCBI Taxonomy" id="34254"/>
    <lineage>
        <taxon>Eukaryota</taxon>
        <taxon>Viridiplantae</taxon>
        <taxon>Streptophyta</taxon>
        <taxon>Embryophyta</taxon>
        <taxon>Tracheophyta</taxon>
        <taxon>Spermatophyta</taxon>
        <taxon>Magnoliopsida</taxon>
        <taxon>eudicotyledons</taxon>
        <taxon>Gunneridae</taxon>
        <taxon>Pentapetalae</taxon>
        <taxon>asterids</taxon>
        <taxon>lamiids</taxon>
        <taxon>Boraginales</taxon>
        <taxon>Boraginaceae</taxon>
        <taxon>Boraginoideae</taxon>
        <taxon>Lithospermeae</taxon>
        <taxon>Lithospermum</taxon>
    </lineage>
</organism>
<dbReference type="InterPro" id="IPR000477">
    <property type="entry name" value="RT_dom"/>
</dbReference>
<dbReference type="Pfam" id="PF00078">
    <property type="entry name" value="RVT_1"/>
    <property type="match status" value="1"/>
</dbReference>
<comment type="caution">
    <text evidence="3">The sequence shown here is derived from an EMBL/GenBank/DDBJ whole genome shotgun (WGS) entry which is preliminary data.</text>
</comment>
<dbReference type="InterPro" id="IPR053134">
    <property type="entry name" value="RNA-dir_DNA_polymerase"/>
</dbReference>
<gene>
    <name evidence="3" type="ORF">LIER_37468</name>
</gene>
<feature type="domain" description="Reverse transcriptase" evidence="2">
    <location>
        <begin position="215"/>
        <end position="273"/>
    </location>
</feature>
<protein>
    <recommendedName>
        <fullName evidence="2">Reverse transcriptase domain-containing protein</fullName>
    </recommendedName>
</protein>
<dbReference type="SUPFAM" id="SSF56672">
    <property type="entry name" value="DNA/RNA polymerases"/>
    <property type="match status" value="1"/>
</dbReference>
<dbReference type="PANTHER" id="PTHR24559">
    <property type="entry name" value="TRANSPOSON TY3-I GAG-POL POLYPROTEIN"/>
    <property type="match status" value="1"/>
</dbReference>
<dbReference type="PANTHER" id="PTHR24559:SF444">
    <property type="entry name" value="REVERSE TRANSCRIPTASE DOMAIN-CONTAINING PROTEIN"/>
    <property type="match status" value="1"/>
</dbReference>
<accession>A0AAV3PKP4</accession>
<dbReference type="Gene3D" id="3.30.70.270">
    <property type="match status" value="1"/>
</dbReference>
<feature type="region of interest" description="Disordered" evidence="1">
    <location>
        <begin position="62"/>
        <end position="95"/>
    </location>
</feature>
<sequence length="274" mass="31513">MGSWCTINVFSTTTSKTINESPNSYLHSDMRRNEFPIKTEVLQNNKALQVYSIKKNNGITRHKQESNPVIVSTTETDDPGIPTESNSNTSIESDLNIPSQSDLDIPIAIRKGKRIIHPIERYVSYFHLSPSFGAYTANLSNLKIPKDINEALNVHQWKIIVQEEIKALYKNETWELGNNPDEILKIKNLLVEEIEIKDLGMLRYFIGIKMAQNKQGRNMEIYMDDMLIKSREAQDHEANLRDSCENLRKYNLRLNPDKCVFGVTSRKFVGYMIS</sequence>
<evidence type="ECO:0000313" key="3">
    <source>
        <dbReference type="EMBL" id="GAA0152332.1"/>
    </source>
</evidence>
<dbReference type="InterPro" id="IPR043502">
    <property type="entry name" value="DNA/RNA_pol_sf"/>
</dbReference>
<dbReference type="AlphaFoldDB" id="A0AAV3PKP4"/>
<proteinExistence type="predicted"/>
<evidence type="ECO:0000256" key="1">
    <source>
        <dbReference type="SAM" id="MobiDB-lite"/>
    </source>
</evidence>
<keyword evidence="4" id="KW-1185">Reference proteome</keyword>